<dbReference type="Pfam" id="PF11167">
    <property type="entry name" value="DUF2953"/>
    <property type="match status" value="1"/>
</dbReference>
<keyword evidence="2" id="KW-1185">Reference proteome</keyword>
<evidence type="ECO:0000313" key="1">
    <source>
        <dbReference type="EMBL" id="MFD1779733.1"/>
    </source>
</evidence>
<reference evidence="2" key="1">
    <citation type="journal article" date="2019" name="Int. J. Syst. Evol. Microbiol.">
        <title>The Global Catalogue of Microorganisms (GCM) 10K type strain sequencing project: providing services to taxonomists for standard genome sequencing and annotation.</title>
        <authorList>
            <consortium name="The Broad Institute Genomics Platform"/>
            <consortium name="The Broad Institute Genome Sequencing Center for Infectious Disease"/>
            <person name="Wu L."/>
            <person name="Ma J."/>
        </authorList>
    </citation>
    <scope>NUCLEOTIDE SEQUENCE [LARGE SCALE GENOMIC DNA]</scope>
    <source>
        <strain evidence="2">CCUG 15531</strain>
    </source>
</reference>
<sequence>MRDDDHIKIRFSIWFGLIRYTINVPMVAVDKESPSIVFKKEQKASVSTDEKKKKEKFSVENLKAAFHDSKAVLSRVVDMVPIVKSFLKKISVTKFEWHSHIGVGDAAHTGVLTGLGWSIKGTIVGLISHHLNLKTHPDYSITPSFQFAISETSLRCMIHFRIGHAMVAGIRVIKRWRGGIPKFKSSTLSKLNETDSDKKSV</sequence>
<dbReference type="RefSeq" id="WP_388039104.1">
    <property type="nucleotide sequence ID" value="NZ_JBHUEK010000021.1"/>
</dbReference>
<evidence type="ECO:0000313" key="2">
    <source>
        <dbReference type="Proteomes" id="UP001597227"/>
    </source>
</evidence>
<name>A0ABW4MP64_9BACI</name>
<proteinExistence type="predicted"/>
<gene>
    <name evidence="1" type="ORF">ACFSFW_13795</name>
</gene>
<dbReference type="Proteomes" id="UP001597227">
    <property type="component" value="Unassembled WGS sequence"/>
</dbReference>
<comment type="caution">
    <text evidence="1">The sequence shown here is derived from an EMBL/GenBank/DDBJ whole genome shotgun (WGS) entry which is preliminary data.</text>
</comment>
<accession>A0ABW4MP64</accession>
<dbReference type="InterPro" id="IPR021338">
    <property type="entry name" value="DUF2953"/>
</dbReference>
<dbReference type="EMBL" id="JBHUEK010000021">
    <property type="protein sequence ID" value="MFD1779733.1"/>
    <property type="molecule type" value="Genomic_DNA"/>
</dbReference>
<protein>
    <submittedName>
        <fullName evidence="1">DUF2953 domain-containing protein</fullName>
    </submittedName>
</protein>
<organism evidence="1 2">
    <name type="scientific">Fredinandcohnia salidurans</name>
    <dbReference type="NCBI Taxonomy" id="2595041"/>
    <lineage>
        <taxon>Bacteria</taxon>
        <taxon>Bacillati</taxon>
        <taxon>Bacillota</taxon>
        <taxon>Bacilli</taxon>
        <taxon>Bacillales</taxon>
        <taxon>Bacillaceae</taxon>
        <taxon>Fredinandcohnia</taxon>
    </lineage>
</organism>